<feature type="region of interest" description="Disordered" evidence="4">
    <location>
        <begin position="884"/>
        <end position="962"/>
    </location>
</feature>
<dbReference type="InterPro" id="IPR000850">
    <property type="entry name" value="Adenylat/UMP-CMP_kin"/>
</dbReference>
<evidence type="ECO:0000256" key="1">
    <source>
        <dbReference type="ARBA" id="ARBA00022679"/>
    </source>
</evidence>
<dbReference type="SUPFAM" id="SSF52540">
    <property type="entry name" value="P-loop containing nucleoside triphosphate hydrolases"/>
    <property type="match status" value="4"/>
</dbReference>
<dbReference type="Gene3D" id="3.40.50.300">
    <property type="entry name" value="P-loop containing nucleotide triphosphate hydrolases"/>
    <property type="match status" value="4"/>
</dbReference>
<dbReference type="EMBL" id="MPUH01001230">
    <property type="protein sequence ID" value="OMJ69177.1"/>
    <property type="molecule type" value="Genomic_DNA"/>
</dbReference>
<reference evidence="5 6" key="1">
    <citation type="submission" date="2016-11" db="EMBL/GenBank/DDBJ databases">
        <title>The macronuclear genome of Stentor coeruleus: a giant cell with tiny introns.</title>
        <authorList>
            <person name="Slabodnick M."/>
            <person name="Ruby J.G."/>
            <person name="Reiff S.B."/>
            <person name="Swart E.C."/>
            <person name="Gosai S."/>
            <person name="Prabakaran S."/>
            <person name="Witkowska E."/>
            <person name="Larue G.E."/>
            <person name="Fisher S."/>
            <person name="Freeman R.M."/>
            <person name="Gunawardena J."/>
            <person name="Chu W."/>
            <person name="Stover N.A."/>
            <person name="Gregory B.D."/>
            <person name="Nowacki M."/>
            <person name="Derisi J."/>
            <person name="Roy S.W."/>
            <person name="Marshall W.F."/>
            <person name="Sood P."/>
        </authorList>
    </citation>
    <scope>NUCLEOTIDE SEQUENCE [LARGE SCALE GENOMIC DNA]</scope>
    <source>
        <strain evidence="5">WM001</strain>
    </source>
</reference>
<evidence type="ECO:0000256" key="4">
    <source>
        <dbReference type="SAM" id="MobiDB-lite"/>
    </source>
</evidence>
<dbReference type="Pfam" id="PF00406">
    <property type="entry name" value="ADK"/>
    <property type="match status" value="1"/>
</dbReference>
<keyword evidence="3" id="KW-0418">Kinase</keyword>
<dbReference type="GO" id="GO:0005524">
    <property type="term" value="F:ATP binding"/>
    <property type="evidence" value="ECO:0007669"/>
    <property type="project" value="InterPro"/>
</dbReference>
<feature type="compositionally biased region" description="Basic and acidic residues" evidence="4">
    <location>
        <begin position="924"/>
        <end position="942"/>
    </location>
</feature>
<sequence length="2024" mass="232818">MAEVRLRSTESLSKEKAQLFDWQQESSSVPYYQQGNRKYESAGIIEQRNKIKHTAPVREAINRFWDLLPKDSSGRIQKQYYIELCLRFSKLLLPNFSKEESIAVIEEDWENDSEGCGSMNYSQFYNAIFQLADIWTEEISPNSYSDFLLKIFRRITCKKFVNKDGKIEEILPSIQLVFPEELQMENDWERAESDEDYDSDFEYNYEVDNEGGRRRTKRLKNTDMIPDSTGLHYDEVIMPEWDVAVNGQSLALAPVSDIVPLGHLAEQYLTSLSKKTGQMFFETNKLMQSSTLDKRFVIISDQVKHKIKTQLSSSFVSLKKSIVKVDQTRMTSAKPMSRKTVHDFSLNLLKSETKDMPVSIEHMETNTIQDLRKSLLQNKYQPVIKRLERRVSLQVRKGTIEIERDKKKVIPEEDEKFLNPIESLRTLYSAETELPKDPYVNVHDIISEANEQVMKILIIGPPRSGKTTLAGELSKALDLNHIEFSSLISKLLAKGKKEEEDQIDDEDEKKPEIYSPFEKTIVEALLNGDSVAPEQFFTLISSEISSDASQSKGFILDIPLMNPYLDIIHSLKFTFIVNLKFTKEDLTIRTHGMKWDPTTNLVYSKWHIAELLKPVPKKDDDEEQQEEEGPKIVVGNLINRAEDDIDHYGSSVNEYFEVFEPVLCHIPTLMPPSCKVEIKGAGISPNDLKEIVLTKLGFKTAKPPAPKKLESESNPKSLLLQEVEENQEPRAWSIWKQIDPVGLEETKLVQGKADYGAEYAGNVFVFDNEENQEKFLKNPQKFLKAPPHMPEEFRLCIIGPRKSGKHTQAEYLCAKYGWKLIDIDEMLRQSMQIQKRNLKDPKPSHPDTGLVQVPDPDFRKILGGESLPSNTILPIILNRLNIKLQKRPPPPPTPKSEEENLEEAEEAKETDQNEKSEEAEEEKQEPPVEEVKLEGEGNGEDKPQEDEVPVEREPTPPPPPIVYEDLPLTEIVLKPGENGNPRLQGFVMIGFPFTEEEANALKEFNVEFDKILYFIDPNEGETLIKRGVENLVDLTKDIAIVDQAVNVCKDAFGEENVIEIAINGTEDEIHDRICRALDPFYVYVDDPDLIVSKEEAGEEGIVSTLSEYGTYDPVVLKEHNWLMPGAEENEVQSLGKRFLFVSETEIEKFKKDPKEYIVSGPLKVPEPHLMVTGPRGSGVKTVINELCVKYRIDMLELKQNYLKVLEEEKMSRRKARLLKRGFVPRETNDDDEPYDPLLHDPEITEEDENFDRAAHEREMMQKVLQGKDPLIINSNWFEVEDEKVSQPLVDLLYESRRLPEVVIILRANEAITIDRLLDKNGITEKYQELMEIRRKEKERAKEEARREKQQARMERIAAGEEVEDEVEEEEEEEEAEDPDAPNLESMLDEAKQKLIEIRDSDNSAIDEIKEAFESKNIRVVEVPTEIPINRLMQKINFELTKVFTDRESLLERNLPIKLKPTKADELLRKNKAKLSCFNELCPVTPELPICKDYPVLFRDRIYYPGSPTDQEKFAINPWNYLSQDTQPKDVDLTVLASIIGGPSSGKSTLAKDLTKEIGVVRINLRAAVQDILKLDSELAHIVKQQLGSGHDLSEGLAVDVITWRLGLSDVLKKGCILDGFPYTSAQAVALANRGYIPSPVFLISCTTNSQMKRFKNKFKHEPNSLKIQMTKGQNNINEVAAWYQNTYDNVRYLTSEHSKWWVKDTAVSFINKVFTAKRNYAIAIIKNKPVAIRHLPITRHEISRRCGKFKKYDPVLWKFRGELKDIKTDDFLVEYKTLLYAFDNEENMKVFIENPDKILQTRSLPENLPRKLILSECGDIYESRVELEANCLVTLAEQGKLVKGNPTILAAYGDKIYSFQSTTLRDKFMRKPSRYEKTKLPVKIPPKADNMVNFVLEEFESSVGFLDQMLGQVIIRALLEVGTLKLKFPNLTTKESALKHFCLFLKANNPNNSGYQKDKFLKKLWDFKQQCYMQQELYEDGVRKESGELRTWEVENYLEKGERYDEFIRELCKNVDGYIDKFFS</sequence>
<dbReference type="GO" id="GO:0019205">
    <property type="term" value="F:nucleobase-containing compound kinase activity"/>
    <property type="evidence" value="ECO:0007669"/>
    <property type="project" value="InterPro"/>
</dbReference>
<keyword evidence="1" id="KW-0808">Transferase</keyword>
<protein>
    <submittedName>
        <fullName evidence="5">Uncharacterized protein</fullName>
    </submittedName>
</protein>
<dbReference type="PANTHER" id="PTHR23359">
    <property type="entry name" value="NUCLEOTIDE KINASE"/>
    <property type="match status" value="1"/>
</dbReference>
<evidence type="ECO:0000313" key="6">
    <source>
        <dbReference type="Proteomes" id="UP000187209"/>
    </source>
</evidence>
<evidence type="ECO:0000256" key="3">
    <source>
        <dbReference type="ARBA" id="ARBA00022777"/>
    </source>
</evidence>
<keyword evidence="2" id="KW-0547">Nucleotide-binding</keyword>
<feature type="region of interest" description="Disordered" evidence="4">
    <location>
        <begin position="836"/>
        <end position="856"/>
    </location>
</feature>
<feature type="compositionally biased region" description="Basic and acidic residues" evidence="4">
    <location>
        <begin position="1337"/>
        <end position="1358"/>
    </location>
</feature>
<feature type="compositionally biased region" description="Acidic residues" evidence="4">
    <location>
        <begin position="1360"/>
        <end position="1379"/>
    </location>
</feature>
<gene>
    <name evidence="5" type="ORF">SteCoe_33155</name>
</gene>
<accession>A0A1R2AXE7</accession>
<keyword evidence="6" id="KW-1185">Reference proteome</keyword>
<feature type="region of interest" description="Disordered" evidence="4">
    <location>
        <begin position="1337"/>
        <end position="1384"/>
    </location>
</feature>
<proteinExistence type="predicted"/>
<evidence type="ECO:0000256" key="2">
    <source>
        <dbReference type="ARBA" id="ARBA00022741"/>
    </source>
</evidence>
<dbReference type="OrthoDB" id="439792at2759"/>
<comment type="caution">
    <text evidence="5">The sequence shown here is derived from an EMBL/GenBank/DDBJ whole genome shotgun (WGS) entry which is preliminary data.</text>
</comment>
<name>A0A1R2AXE7_9CILI</name>
<dbReference type="InterPro" id="IPR027417">
    <property type="entry name" value="P-loop_NTPase"/>
</dbReference>
<dbReference type="GO" id="GO:0006139">
    <property type="term" value="P:nucleobase-containing compound metabolic process"/>
    <property type="evidence" value="ECO:0007669"/>
    <property type="project" value="InterPro"/>
</dbReference>
<organism evidence="5 6">
    <name type="scientific">Stentor coeruleus</name>
    <dbReference type="NCBI Taxonomy" id="5963"/>
    <lineage>
        <taxon>Eukaryota</taxon>
        <taxon>Sar</taxon>
        <taxon>Alveolata</taxon>
        <taxon>Ciliophora</taxon>
        <taxon>Postciliodesmatophora</taxon>
        <taxon>Heterotrichea</taxon>
        <taxon>Heterotrichida</taxon>
        <taxon>Stentoridae</taxon>
        <taxon>Stentor</taxon>
    </lineage>
</organism>
<feature type="compositionally biased region" description="Basic and acidic residues" evidence="4">
    <location>
        <begin position="907"/>
        <end position="916"/>
    </location>
</feature>
<dbReference type="Proteomes" id="UP000187209">
    <property type="component" value="Unassembled WGS sequence"/>
</dbReference>
<evidence type="ECO:0000313" key="5">
    <source>
        <dbReference type="EMBL" id="OMJ69177.1"/>
    </source>
</evidence>